<feature type="compositionally biased region" description="Basic and acidic residues" evidence="1">
    <location>
        <begin position="152"/>
        <end position="166"/>
    </location>
</feature>
<dbReference type="InterPro" id="IPR013761">
    <property type="entry name" value="SAM/pointed_sf"/>
</dbReference>
<dbReference type="PANTHER" id="PTHR24135">
    <property type="entry name" value="SH3 AND MULTIPLE ANKYRIN REPEAT DOMAINS PROTEIN"/>
    <property type="match status" value="1"/>
</dbReference>
<name>A0A0M3IP62_ASCLU</name>
<sequence>LFRYTSSRTSLEPSECEDTASGSIPTHPSEGSNEAQRSDDQHPPSSTEFSNAAINVENSLNSTHRVSIISHQLEENYGNAPITKKKSSQRPPQTINEHDTVSVASSLSALSGCSSSDRAISGSLVIPPNPSTTPPIDYEDEESDSGTGELDNDSHKNNMCNKRRESASANATNFKRKPVSEWKIEDVAEWLDSLDLSEYRSRFMQSNIAGAQLLTCDRTLFTQLGVTRIAHRQLIEQSLKSFTTPS</sequence>
<dbReference type="GO" id="GO:0043197">
    <property type="term" value="C:dendritic spine"/>
    <property type="evidence" value="ECO:0007669"/>
    <property type="project" value="TreeGrafter"/>
</dbReference>
<dbReference type="GO" id="GO:0014069">
    <property type="term" value="C:postsynaptic density"/>
    <property type="evidence" value="ECO:0007669"/>
    <property type="project" value="TreeGrafter"/>
</dbReference>
<dbReference type="GO" id="GO:0045211">
    <property type="term" value="C:postsynaptic membrane"/>
    <property type="evidence" value="ECO:0007669"/>
    <property type="project" value="TreeGrafter"/>
</dbReference>
<dbReference type="GO" id="GO:0035255">
    <property type="term" value="F:ionotropic glutamate receptor binding"/>
    <property type="evidence" value="ECO:0007669"/>
    <property type="project" value="TreeGrafter"/>
</dbReference>
<dbReference type="GO" id="GO:0030160">
    <property type="term" value="F:synaptic receptor adaptor activity"/>
    <property type="evidence" value="ECO:0007669"/>
    <property type="project" value="TreeGrafter"/>
</dbReference>
<accession>A0A0M3IP62</accession>
<feature type="region of interest" description="Disordered" evidence="1">
    <location>
        <begin position="119"/>
        <end position="172"/>
    </location>
</feature>
<evidence type="ECO:0000259" key="2">
    <source>
        <dbReference type="PROSITE" id="PS50105"/>
    </source>
</evidence>
<dbReference type="PROSITE" id="PS50105">
    <property type="entry name" value="SAM_DOMAIN"/>
    <property type="match status" value="1"/>
</dbReference>
<dbReference type="SUPFAM" id="SSF47769">
    <property type="entry name" value="SAM/Pointed domain"/>
    <property type="match status" value="1"/>
</dbReference>
<keyword evidence="3" id="KW-1185">Reference proteome</keyword>
<dbReference type="InterPro" id="IPR051569">
    <property type="entry name" value="SHANK"/>
</dbReference>
<reference evidence="4" key="1">
    <citation type="submission" date="2017-02" db="UniProtKB">
        <authorList>
            <consortium name="WormBaseParasite"/>
        </authorList>
    </citation>
    <scope>IDENTIFICATION</scope>
</reference>
<organism evidence="3 4">
    <name type="scientific">Ascaris lumbricoides</name>
    <name type="common">Giant roundworm</name>
    <dbReference type="NCBI Taxonomy" id="6252"/>
    <lineage>
        <taxon>Eukaryota</taxon>
        <taxon>Metazoa</taxon>
        <taxon>Ecdysozoa</taxon>
        <taxon>Nematoda</taxon>
        <taxon>Chromadorea</taxon>
        <taxon>Rhabditida</taxon>
        <taxon>Spirurina</taxon>
        <taxon>Ascaridomorpha</taxon>
        <taxon>Ascaridoidea</taxon>
        <taxon>Ascarididae</taxon>
        <taxon>Ascaris</taxon>
    </lineage>
</organism>
<dbReference type="WBParaSite" id="ALUE_0002054001-mRNA-1">
    <property type="protein sequence ID" value="ALUE_0002054001-mRNA-1"/>
    <property type="gene ID" value="ALUE_0002054001"/>
</dbReference>
<evidence type="ECO:0000313" key="3">
    <source>
        <dbReference type="Proteomes" id="UP000036681"/>
    </source>
</evidence>
<feature type="compositionally biased region" description="Polar residues" evidence="1">
    <location>
        <begin position="1"/>
        <end position="12"/>
    </location>
</feature>
<feature type="region of interest" description="Disordered" evidence="1">
    <location>
        <begin position="1"/>
        <end position="51"/>
    </location>
</feature>
<evidence type="ECO:0000256" key="1">
    <source>
        <dbReference type="SAM" id="MobiDB-lite"/>
    </source>
</evidence>
<protein>
    <submittedName>
        <fullName evidence="4">SAM domain-containing protein</fullName>
    </submittedName>
</protein>
<dbReference type="AlphaFoldDB" id="A0A0M3IP62"/>
<dbReference type="PANTHER" id="PTHR24135:SF28">
    <property type="entry name" value="LD13733P"/>
    <property type="match status" value="1"/>
</dbReference>
<dbReference type="Gene3D" id="1.10.150.50">
    <property type="entry name" value="Transcription Factor, Ets-1"/>
    <property type="match status" value="1"/>
</dbReference>
<dbReference type="Proteomes" id="UP000036681">
    <property type="component" value="Unplaced"/>
</dbReference>
<dbReference type="InterPro" id="IPR001660">
    <property type="entry name" value="SAM"/>
</dbReference>
<proteinExistence type="predicted"/>
<evidence type="ECO:0000313" key="4">
    <source>
        <dbReference type="WBParaSite" id="ALUE_0002054001-mRNA-1"/>
    </source>
</evidence>
<dbReference type="Pfam" id="PF00536">
    <property type="entry name" value="SAM_1"/>
    <property type="match status" value="1"/>
</dbReference>
<dbReference type="SMART" id="SM00454">
    <property type="entry name" value="SAM"/>
    <property type="match status" value="1"/>
</dbReference>
<feature type="domain" description="SAM" evidence="2">
    <location>
        <begin position="182"/>
        <end position="245"/>
    </location>
</feature>
<feature type="compositionally biased region" description="Polar residues" evidence="1">
    <location>
        <begin position="20"/>
        <end position="35"/>
    </location>
</feature>